<evidence type="ECO:0000313" key="1">
    <source>
        <dbReference type="EMBL" id="KAF5205121.1"/>
    </source>
</evidence>
<keyword evidence="2" id="KW-1185">Reference proteome</keyword>
<accession>A0A7J6X5U6</accession>
<comment type="caution">
    <text evidence="1">The sequence shown here is derived from an EMBL/GenBank/DDBJ whole genome shotgun (WGS) entry which is preliminary data.</text>
</comment>
<proteinExistence type="predicted"/>
<reference evidence="1 2" key="1">
    <citation type="submission" date="2020-06" db="EMBL/GenBank/DDBJ databases">
        <title>Transcriptomic and genomic resources for Thalictrum thalictroides and T. hernandezii: Facilitating candidate gene discovery in an emerging model plant lineage.</title>
        <authorList>
            <person name="Arias T."/>
            <person name="Riano-Pachon D.M."/>
            <person name="Di Stilio V.S."/>
        </authorList>
    </citation>
    <scope>NUCLEOTIDE SEQUENCE [LARGE SCALE GENOMIC DNA]</scope>
    <source>
        <strain evidence="2">cv. WT478/WT964</strain>
        <tissue evidence="1">Leaves</tissue>
    </source>
</reference>
<evidence type="ECO:0000313" key="2">
    <source>
        <dbReference type="Proteomes" id="UP000554482"/>
    </source>
</evidence>
<protein>
    <submittedName>
        <fullName evidence="1">Ribonuclease h-like protein</fullName>
    </submittedName>
</protein>
<dbReference type="EMBL" id="JABWDY010004491">
    <property type="protein sequence ID" value="KAF5205121.1"/>
    <property type="molecule type" value="Genomic_DNA"/>
</dbReference>
<gene>
    <name evidence="1" type="ORF">FRX31_005293</name>
</gene>
<name>A0A7J6X5U6_THATH</name>
<dbReference type="OrthoDB" id="5150797at2759"/>
<dbReference type="Proteomes" id="UP000554482">
    <property type="component" value="Unassembled WGS sequence"/>
</dbReference>
<sequence>MAVKAVNDTAGPEGLVPTLLVFGAYPRMLKLDPPAPDMITRGKAVQKAMEEITKLRLNRKIVQALKERNGPRTDAVRDLPINSQVWVKREKEGWTGPWTLVRVDGQTCTVRNSSGDKSFRITSVKPYYVPNTEEIIDNDKIPMPQNMQIQKIYPATLDNNELSNEPEGERIQLVDDKLENFCDKYREQRARGAYIAGVCQPEASFDLSVAAQNQLPTSNDVKQLNKRLNWQITNKSRGINFVGIDLNTAKLFIFVDGSFAGNKDLSSQIGFIVVLANEIDNDTKKFTIRGNILHWTSVKCKRVTRSVLASELYGMVSGIDIGIAIKTTIDKIFDSLTLPPISIIACTDSYSLYDCLVKLGTTTEKRLMIDIMSLRESYETREITEIRWIDGKDNPADAMTKSTPNCALQRLINDNEIQVSIDGWVDRGRD</sequence>
<dbReference type="AlphaFoldDB" id="A0A7J6X5U6"/>
<organism evidence="1 2">
    <name type="scientific">Thalictrum thalictroides</name>
    <name type="common">Rue-anemone</name>
    <name type="synonym">Anemone thalictroides</name>
    <dbReference type="NCBI Taxonomy" id="46969"/>
    <lineage>
        <taxon>Eukaryota</taxon>
        <taxon>Viridiplantae</taxon>
        <taxon>Streptophyta</taxon>
        <taxon>Embryophyta</taxon>
        <taxon>Tracheophyta</taxon>
        <taxon>Spermatophyta</taxon>
        <taxon>Magnoliopsida</taxon>
        <taxon>Ranunculales</taxon>
        <taxon>Ranunculaceae</taxon>
        <taxon>Thalictroideae</taxon>
        <taxon>Thalictrum</taxon>
    </lineage>
</organism>